<evidence type="ECO:0000256" key="1">
    <source>
        <dbReference type="SAM" id="SignalP"/>
    </source>
</evidence>
<evidence type="ECO:0008006" key="4">
    <source>
        <dbReference type="Google" id="ProtNLM"/>
    </source>
</evidence>
<keyword evidence="1" id="KW-0732">Signal</keyword>
<evidence type="ECO:0000313" key="2">
    <source>
        <dbReference type="EMBL" id="KAG6498073.1"/>
    </source>
</evidence>
<protein>
    <recommendedName>
        <fullName evidence="4">Secreted protein</fullName>
    </recommendedName>
</protein>
<comment type="caution">
    <text evidence="2">The sequence shown here is derived from an EMBL/GenBank/DDBJ whole genome shotgun (WGS) entry which is preliminary data.</text>
</comment>
<dbReference type="AlphaFoldDB" id="A0A8J5G7U0"/>
<feature type="chain" id="PRO_5035147915" description="Secreted protein" evidence="1">
    <location>
        <begin position="25"/>
        <end position="90"/>
    </location>
</feature>
<organism evidence="2 3">
    <name type="scientific">Zingiber officinale</name>
    <name type="common">Ginger</name>
    <name type="synonym">Amomum zingiber</name>
    <dbReference type="NCBI Taxonomy" id="94328"/>
    <lineage>
        <taxon>Eukaryota</taxon>
        <taxon>Viridiplantae</taxon>
        <taxon>Streptophyta</taxon>
        <taxon>Embryophyta</taxon>
        <taxon>Tracheophyta</taxon>
        <taxon>Spermatophyta</taxon>
        <taxon>Magnoliopsida</taxon>
        <taxon>Liliopsida</taxon>
        <taxon>Zingiberales</taxon>
        <taxon>Zingiberaceae</taxon>
        <taxon>Zingiber</taxon>
    </lineage>
</organism>
<proteinExistence type="predicted"/>
<dbReference type="PROSITE" id="PS51257">
    <property type="entry name" value="PROKAR_LIPOPROTEIN"/>
    <property type="match status" value="1"/>
</dbReference>
<reference evidence="2 3" key="1">
    <citation type="submission" date="2020-08" db="EMBL/GenBank/DDBJ databases">
        <title>Plant Genome Project.</title>
        <authorList>
            <person name="Zhang R.-G."/>
        </authorList>
    </citation>
    <scope>NUCLEOTIDE SEQUENCE [LARGE SCALE GENOMIC DNA]</scope>
    <source>
        <tissue evidence="2">Rhizome</tissue>
    </source>
</reference>
<dbReference type="EMBL" id="JACMSC010000012">
    <property type="protein sequence ID" value="KAG6498073.1"/>
    <property type="molecule type" value="Genomic_DNA"/>
</dbReference>
<keyword evidence="3" id="KW-1185">Reference proteome</keyword>
<name>A0A8J5G7U0_ZINOF</name>
<gene>
    <name evidence="2" type="ORF">ZIOFF_045982</name>
</gene>
<accession>A0A8J5G7U0</accession>
<sequence>MARARLRGLAFAVLLFACLWRCLSELKHGKNCSSQSVPPSSTPVKVHAVPIALFAITNMARSWSNGQRMLVFHAHALFSFPVFALPSASR</sequence>
<evidence type="ECO:0000313" key="3">
    <source>
        <dbReference type="Proteomes" id="UP000734854"/>
    </source>
</evidence>
<feature type="signal peptide" evidence="1">
    <location>
        <begin position="1"/>
        <end position="24"/>
    </location>
</feature>
<dbReference type="Proteomes" id="UP000734854">
    <property type="component" value="Unassembled WGS sequence"/>
</dbReference>